<evidence type="ECO:0000256" key="5">
    <source>
        <dbReference type="ARBA" id="ARBA00022553"/>
    </source>
</evidence>
<dbReference type="InterPro" id="IPR036457">
    <property type="entry name" value="PPM-type-like_dom_sf"/>
</dbReference>
<dbReference type="EC" id="2.7.13.3" evidence="3"/>
<evidence type="ECO:0000256" key="14">
    <source>
        <dbReference type="PROSITE-ProRule" id="PRU00169"/>
    </source>
</evidence>
<evidence type="ECO:0000259" key="19">
    <source>
        <dbReference type="PROSITE" id="PS50885"/>
    </source>
</evidence>
<evidence type="ECO:0000313" key="20">
    <source>
        <dbReference type="EMBL" id="OJJ27037.1"/>
    </source>
</evidence>
<dbReference type="Gene3D" id="3.40.50.2300">
    <property type="match status" value="1"/>
</dbReference>
<dbReference type="InterPro" id="IPR033479">
    <property type="entry name" value="dCache_1"/>
</dbReference>
<keyword evidence="13 16" id="KW-0472">Membrane</keyword>
<dbReference type="Gene3D" id="3.30.565.10">
    <property type="entry name" value="Histidine kinase-like ATPase, C-terminal domain"/>
    <property type="match status" value="1"/>
</dbReference>
<dbReference type="PROSITE" id="PS50885">
    <property type="entry name" value="HAMP"/>
    <property type="match status" value="1"/>
</dbReference>
<evidence type="ECO:0000256" key="6">
    <source>
        <dbReference type="ARBA" id="ARBA00022679"/>
    </source>
</evidence>
<gene>
    <name evidence="20" type="ORF">BI308_02990</name>
</gene>
<name>A0A1L9QWQ8_9CYAN</name>
<dbReference type="Gene3D" id="1.10.287.130">
    <property type="match status" value="1"/>
</dbReference>
<dbReference type="Gene3D" id="3.30.450.20">
    <property type="entry name" value="PAS domain"/>
    <property type="match status" value="1"/>
</dbReference>
<dbReference type="Proteomes" id="UP000183940">
    <property type="component" value="Unassembled WGS sequence"/>
</dbReference>
<dbReference type="CDD" id="cd06225">
    <property type="entry name" value="HAMP"/>
    <property type="match status" value="1"/>
</dbReference>
<dbReference type="PRINTS" id="PR00344">
    <property type="entry name" value="BCTRLSENSOR"/>
</dbReference>
<keyword evidence="10" id="KW-0067">ATP-binding</keyword>
<evidence type="ECO:0000256" key="13">
    <source>
        <dbReference type="ARBA" id="ARBA00023136"/>
    </source>
</evidence>
<evidence type="ECO:0000256" key="10">
    <source>
        <dbReference type="ARBA" id="ARBA00022840"/>
    </source>
</evidence>
<dbReference type="SUPFAM" id="SSF52172">
    <property type="entry name" value="CheY-like"/>
    <property type="match status" value="1"/>
</dbReference>
<sequence>MVWKFCGRLIKPLVYHLSLRTLLTVPFILQLGVVTVVITGLSFRSGKEAVDVLVKQLGRETSDRIAQVLAMELAQPHSVYQTIQGAIDTDQIDIEDFEQLQCYFQRLVKQDNGVDYLLFGRPTGEVLAVQQLANGETVVKVREGSIPERKTYRLDRMCDRQELLSIQPYDTRLKNWYKTAVEKRKPTWSDISISSYPYLNTGEYFLYAKPVTPVARPTGEILGVLGAEISLTYINELLKSLKVSPSGIAFIVDQSGAVVSSSTDELLYQFDQDKPKRVQAIHSNNALIKDTSQYLLHRFDNWQNLSSQKQLLFDRHSQNHLVHIAPLTDNHGLDWLVIVVIPISDFMGPIYTNLSHTLILCLSALLVASLIGSITAQRVINPIKKLSESAKAVAQGEWYNRVTLRRFDELRELADSFNRMADQIQLSFSDLETKNQELERIDRLKDEFLANISYELRTPLNGMIGLAESILETASVKLCEHTQFNLSLIVSSGRRLVNLVNNILDLSRLNYDELTLNCKAVELRAIAEVTLTQCYPLIGTKNIKIKNQIPSDLPLVSADEKRLEQIFYELINNAIKFTDYGCILLIATRVDDYLEITVQDSGIGISEDKIDRIFKPFEQENEQIAQMYGGLGLGLALTKRLIELHGGELHVVSTLGLGSSFIFTLPITDNVNFKESKSQEERISDLTQVSSMAQIWQPTDCQNEKHKILIVDDELTDLQFYTSYLNSGDYGIILAQSGEEALDLLAQGLIPDLMVVDVMMPRMTGYEVTRQVRLTQSPTELPIILLSTNNQVADLVMGLELGANDYLTKPVSKDGFLARVKMHLNLKSLKLENLRLATEVEITSRLQKILLPKTESLPVIEDLEIAGFMETADEVGGDYYDIFLQDQGIIVSIGDVTGHGLESGVLAIMVQTAIRCLSYSQFADIKDFFTILNRTILENIERMNSDKHLTLSLLEYNEGVLRLSGQHESLIIVRSMGEVECIDTLDLGFPIGLDRNVGTFFHQLELALNPGDVAVLYTDGITEAENLDKVHYGIDRLCTMIKSDRHQSADEIKTAIITDLKHYIGTQKIYDDITLVILKRKEIALSEG</sequence>
<dbReference type="PROSITE" id="PS50109">
    <property type="entry name" value="HIS_KIN"/>
    <property type="match status" value="1"/>
</dbReference>
<keyword evidence="9" id="KW-0418">Kinase</keyword>
<dbReference type="SMART" id="SM00388">
    <property type="entry name" value="HisKA"/>
    <property type="match status" value="1"/>
</dbReference>
<dbReference type="EMBL" id="MLAW01000003">
    <property type="protein sequence ID" value="OJJ27037.1"/>
    <property type="molecule type" value="Genomic_DNA"/>
</dbReference>
<dbReference type="FunFam" id="3.30.565.10:FF:000023">
    <property type="entry name" value="PAS domain-containing sensor histidine kinase"/>
    <property type="match status" value="1"/>
</dbReference>
<dbReference type="SUPFAM" id="SSF47384">
    <property type="entry name" value="Homodimeric domain of signal transducing histidine kinase"/>
    <property type="match status" value="1"/>
</dbReference>
<dbReference type="Gene3D" id="6.10.340.10">
    <property type="match status" value="1"/>
</dbReference>
<dbReference type="Pfam" id="PF00672">
    <property type="entry name" value="HAMP"/>
    <property type="match status" value="1"/>
</dbReference>
<keyword evidence="15" id="KW-0175">Coiled coil</keyword>
<keyword evidence="4" id="KW-1003">Cell membrane</keyword>
<dbReference type="InterPro" id="IPR003661">
    <property type="entry name" value="HisK_dim/P_dom"/>
</dbReference>
<dbReference type="Pfam" id="PF07228">
    <property type="entry name" value="SpoIIE"/>
    <property type="match status" value="1"/>
</dbReference>
<evidence type="ECO:0000256" key="7">
    <source>
        <dbReference type="ARBA" id="ARBA00022692"/>
    </source>
</evidence>
<accession>A0A1L9QWQ8</accession>
<organism evidence="20 21">
    <name type="scientific">Roseofilum reptotaenium AO1-A</name>
    <dbReference type="NCBI Taxonomy" id="1925591"/>
    <lineage>
        <taxon>Bacteria</taxon>
        <taxon>Bacillati</taxon>
        <taxon>Cyanobacteriota</taxon>
        <taxon>Cyanophyceae</taxon>
        <taxon>Desertifilales</taxon>
        <taxon>Desertifilaceae</taxon>
        <taxon>Roseofilum</taxon>
    </lineage>
</organism>
<keyword evidence="5 14" id="KW-0597">Phosphoprotein</keyword>
<evidence type="ECO:0000256" key="4">
    <source>
        <dbReference type="ARBA" id="ARBA00022475"/>
    </source>
</evidence>
<dbReference type="GO" id="GO:0005886">
    <property type="term" value="C:plasma membrane"/>
    <property type="evidence" value="ECO:0007669"/>
    <property type="project" value="UniProtKB-SubCell"/>
</dbReference>
<evidence type="ECO:0000256" key="9">
    <source>
        <dbReference type="ARBA" id="ARBA00022777"/>
    </source>
</evidence>
<dbReference type="InterPro" id="IPR001932">
    <property type="entry name" value="PPM-type_phosphatase-like_dom"/>
</dbReference>
<dbReference type="SMART" id="SM00304">
    <property type="entry name" value="HAMP"/>
    <property type="match status" value="1"/>
</dbReference>
<reference evidence="20" key="1">
    <citation type="submission" date="2016-10" db="EMBL/GenBank/DDBJ databases">
        <title>CRISPR-Cas defence system in Roseofilum reptotaenium: evidence of a bacteriophage-cyanobacterium arms race in the coral black band disease.</title>
        <authorList>
            <person name="Buerger P."/>
            <person name="Wood-Charlson E.M."/>
            <person name="Weynberg K.D."/>
            <person name="Willis B."/>
            <person name="Van Oppen M.J."/>
        </authorList>
    </citation>
    <scope>NUCLEOTIDE SEQUENCE [LARGE SCALE GENOMIC DNA]</scope>
    <source>
        <strain evidence="20">AO1-A</strain>
    </source>
</reference>
<dbReference type="PROSITE" id="PS50110">
    <property type="entry name" value="RESPONSE_REGULATORY"/>
    <property type="match status" value="1"/>
</dbReference>
<dbReference type="InterPro" id="IPR003594">
    <property type="entry name" value="HATPase_dom"/>
</dbReference>
<evidence type="ECO:0000256" key="16">
    <source>
        <dbReference type="SAM" id="Phobius"/>
    </source>
</evidence>
<comment type="subcellular location">
    <subcellularLocation>
        <location evidence="2">Cell membrane</location>
        <topology evidence="2">Multi-pass membrane protein</topology>
    </subcellularLocation>
</comment>
<evidence type="ECO:0000256" key="8">
    <source>
        <dbReference type="ARBA" id="ARBA00022741"/>
    </source>
</evidence>
<keyword evidence="12" id="KW-0902">Two-component regulatory system</keyword>
<evidence type="ECO:0000313" key="21">
    <source>
        <dbReference type="Proteomes" id="UP000183940"/>
    </source>
</evidence>
<dbReference type="STRING" id="1925591.BI308_02990"/>
<dbReference type="Pfam" id="PF00512">
    <property type="entry name" value="HisKA"/>
    <property type="match status" value="1"/>
</dbReference>
<feature type="coiled-coil region" evidence="15">
    <location>
        <begin position="421"/>
        <end position="451"/>
    </location>
</feature>
<feature type="modified residue" description="4-aspartylphosphate" evidence="14">
    <location>
        <position position="757"/>
    </location>
</feature>
<dbReference type="GO" id="GO:0005524">
    <property type="term" value="F:ATP binding"/>
    <property type="evidence" value="ECO:0007669"/>
    <property type="project" value="UniProtKB-KW"/>
</dbReference>
<protein>
    <recommendedName>
        <fullName evidence="3">histidine kinase</fullName>
        <ecNumber evidence="3">2.7.13.3</ecNumber>
    </recommendedName>
</protein>
<feature type="domain" description="Histidine kinase" evidence="17">
    <location>
        <begin position="451"/>
        <end position="669"/>
    </location>
</feature>
<dbReference type="SMART" id="SM00331">
    <property type="entry name" value="PP2C_SIG"/>
    <property type="match status" value="1"/>
</dbReference>
<dbReference type="SMART" id="SM00387">
    <property type="entry name" value="HATPase_c"/>
    <property type="match status" value="1"/>
</dbReference>
<dbReference type="SUPFAM" id="SSF55874">
    <property type="entry name" value="ATPase domain of HSP90 chaperone/DNA topoisomerase II/histidine kinase"/>
    <property type="match status" value="1"/>
</dbReference>
<feature type="domain" description="Response regulatory" evidence="18">
    <location>
        <begin position="707"/>
        <end position="824"/>
    </location>
</feature>
<feature type="transmembrane region" description="Helical" evidence="16">
    <location>
        <begin position="22"/>
        <end position="43"/>
    </location>
</feature>
<feature type="domain" description="HAMP" evidence="19">
    <location>
        <begin position="377"/>
        <end position="429"/>
    </location>
</feature>
<evidence type="ECO:0000256" key="11">
    <source>
        <dbReference type="ARBA" id="ARBA00022989"/>
    </source>
</evidence>
<evidence type="ECO:0000256" key="15">
    <source>
        <dbReference type="SAM" id="Coils"/>
    </source>
</evidence>
<evidence type="ECO:0000256" key="3">
    <source>
        <dbReference type="ARBA" id="ARBA00012438"/>
    </source>
</evidence>
<proteinExistence type="predicted"/>
<evidence type="ECO:0000256" key="1">
    <source>
        <dbReference type="ARBA" id="ARBA00000085"/>
    </source>
</evidence>
<dbReference type="InterPro" id="IPR004358">
    <property type="entry name" value="Sig_transdc_His_kin-like_C"/>
</dbReference>
<comment type="caution">
    <text evidence="20">The sequence shown here is derived from an EMBL/GenBank/DDBJ whole genome shotgun (WGS) entry which is preliminary data.</text>
</comment>
<keyword evidence="7 16" id="KW-0812">Transmembrane</keyword>
<evidence type="ECO:0000256" key="2">
    <source>
        <dbReference type="ARBA" id="ARBA00004651"/>
    </source>
</evidence>
<dbReference type="InterPro" id="IPR001789">
    <property type="entry name" value="Sig_transdc_resp-reg_receiver"/>
</dbReference>
<dbReference type="AlphaFoldDB" id="A0A1L9QWQ8"/>
<comment type="catalytic activity">
    <reaction evidence="1">
        <text>ATP + protein L-histidine = ADP + protein N-phospho-L-histidine.</text>
        <dbReference type="EC" id="2.7.13.3"/>
    </reaction>
</comment>
<dbReference type="Pfam" id="PF00072">
    <property type="entry name" value="Response_reg"/>
    <property type="match status" value="1"/>
</dbReference>
<evidence type="ECO:0000259" key="18">
    <source>
        <dbReference type="PROSITE" id="PS50110"/>
    </source>
</evidence>
<dbReference type="InterPro" id="IPR003660">
    <property type="entry name" value="HAMP_dom"/>
</dbReference>
<dbReference type="InterPro" id="IPR005467">
    <property type="entry name" value="His_kinase_dom"/>
</dbReference>
<dbReference type="SMART" id="SM00448">
    <property type="entry name" value="REC"/>
    <property type="match status" value="1"/>
</dbReference>
<dbReference type="Gene3D" id="3.60.40.10">
    <property type="entry name" value="PPM-type phosphatase domain"/>
    <property type="match status" value="1"/>
</dbReference>
<evidence type="ECO:0000259" key="17">
    <source>
        <dbReference type="PROSITE" id="PS50109"/>
    </source>
</evidence>
<dbReference type="InterPro" id="IPR036890">
    <property type="entry name" value="HATPase_C_sf"/>
</dbReference>
<dbReference type="PANTHER" id="PTHR43547:SF2">
    <property type="entry name" value="HYBRID SIGNAL TRANSDUCTION HISTIDINE KINASE C"/>
    <property type="match status" value="1"/>
</dbReference>
<dbReference type="GO" id="GO:0000155">
    <property type="term" value="F:phosphorelay sensor kinase activity"/>
    <property type="evidence" value="ECO:0007669"/>
    <property type="project" value="InterPro"/>
</dbReference>
<keyword evidence="6" id="KW-0808">Transferase</keyword>
<dbReference type="CDD" id="cd00082">
    <property type="entry name" value="HisKA"/>
    <property type="match status" value="1"/>
</dbReference>
<keyword evidence="8" id="KW-0547">Nucleotide-binding</keyword>
<keyword evidence="11 16" id="KW-1133">Transmembrane helix</keyword>
<dbReference type="InterPro" id="IPR036097">
    <property type="entry name" value="HisK_dim/P_sf"/>
</dbReference>
<evidence type="ECO:0000256" key="12">
    <source>
        <dbReference type="ARBA" id="ARBA00023012"/>
    </source>
</evidence>
<dbReference type="Pfam" id="PF02518">
    <property type="entry name" value="HATPase_c"/>
    <property type="match status" value="1"/>
</dbReference>
<dbReference type="Pfam" id="PF02743">
    <property type="entry name" value="dCache_1"/>
    <property type="match status" value="1"/>
</dbReference>
<dbReference type="PANTHER" id="PTHR43547">
    <property type="entry name" value="TWO-COMPONENT HISTIDINE KINASE"/>
    <property type="match status" value="1"/>
</dbReference>
<keyword evidence="21" id="KW-1185">Reference proteome</keyword>
<dbReference type="InterPro" id="IPR011006">
    <property type="entry name" value="CheY-like_superfamily"/>
</dbReference>
<dbReference type="SUPFAM" id="SSF158472">
    <property type="entry name" value="HAMP domain-like"/>
    <property type="match status" value="1"/>
</dbReference>